<dbReference type="InterPro" id="IPR009057">
    <property type="entry name" value="Homeodomain-like_sf"/>
</dbReference>
<evidence type="ECO:0000259" key="4">
    <source>
        <dbReference type="PROSITE" id="PS01124"/>
    </source>
</evidence>
<dbReference type="AlphaFoldDB" id="A0A317E5I3"/>
<keyword evidence="2" id="KW-0238">DNA-binding</keyword>
<dbReference type="GO" id="GO:0043565">
    <property type="term" value="F:sequence-specific DNA binding"/>
    <property type="evidence" value="ECO:0007669"/>
    <property type="project" value="InterPro"/>
</dbReference>
<keyword evidence="6" id="KW-1185">Reference proteome</keyword>
<dbReference type="OrthoDB" id="9793422at2"/>
<evidence type="ECO:0000256" key="2">
    <source>
        <dbReference type="ARBA" id="ARBA00023125"/>
    </source>
</evidence>
<keyword evidence="1" id="KW-0805">Transcription regulation</keyword>
<dbReference type="SUPFAM" id="SSF46689">
    <property type="entry name" value="Homeodomain-like"/>
    <property type="match status" value="2"/>
</dbReference>
<dbReference type="InterPro" id="IPR018060">
    <property type="entry name" value="HTH_AraC"/>
</dbReference>
<dbReference type="InterPro" id="IPR018062">
    <property type="entry name" value="HTH_AraC-typ_CS"/>
</dbReference>
<dbReference type="EMBL" id="QGLF01000002">
    <property type="protein sequence ID" value="PWR21614.1"/>
    <property type="molecule type" value="Genomic_DNA"/>
</dbReference>
<comment type="caution">
    <text evidence="5">The sequence shown here is derived from an EMBL/GenBank/DDBJ whole genome shotgun (WGS) entry which is preliminary data.</text>
</comment>
<evidence type="ECO:0000313" key="5">
    <source>
        <dbReference type="EMBL" id="PWR21614.1"/>
    </source>
</evidence>
<dbReference type="PANTHER" id="PTHR43130">
    <property type="entry name" value="ARAC-FAMILY TRANSCRIPTIONAL REGULATOR"/>
    <property type="match status" value="1"/>
</dbReference>
<organism evidence="5 6">
    <name type="scientific">Zavarzinia compransoris</name>
    <dbReference type="NCBI Taxonomy" id="1264899"/>
    <lineage>
        <taxon>Bacteria</taxon>
        <taxon>Pseudomonadati</taxon>
        <taxon>Pseudomonadota</taxon>
        <taxon>Alphaproteobacteria</taxon>
        <taxon>Rhodospirillales</taxon>
        <taxon>Zavarziniaceae</taxon>
        <taxon>Zavarzinia</taxon>
    </lineage>
</organism>
<proteinExistence type="predicted"/>
<accession>A0A317E5I3</accession>
<keyword evidence="3" id="KW-0804">Transcription</keyword>
<dbReference type="InterPro" id="IPR002818">
    <property type="entry name" value="DJ-1/PfpI"/>
</dbReference>
<dbReference type="Pfam" id="PF01965">
    <property type="entry name" value="DJ-1_PfpI"/>
    <property type="match status" value="1"/>
</dbReference>
<dbReference type="Proteomes" id="UP000246077">
    <property type="component" value="Unassembled WGS sequence"/>
</dbReference>
<reference evidence="6" key="1">
    <citation type="submission" date="2018-05" db="EMBL/GenBank/DDBJ databases">
        <title>Zavarzinia sp. HR-AS.</title>
        <authorList>
            <person name="Lee Y."/>
            <person name="Jeon C.O."/>
        </authorList>
    </citation>
    <scope>NUCLEOTIDE SEQUENCE [LARGE SCALE GENOMIC DNA]</scope>
    <source>
        <strain evidence="6">DSM 1231</strain>
    </source>
</reference>
<feature type="domain" description="HTH araC/xylS-type" evidence="4">
    <location>
        <begin position="258"/>
        <end position="356"/>
    </location>
</feature>
<gene>
    <name evidence="5" type="ORF">DKG75_06330</name>
</gene>
<evidence type="ECO:0000256" key="3">
    <source>
        <dbReference type="ARBA" id="ARBA00023163"/>
    </source>
</evidence>
<dbReference type="PROSITE" id="PS01124">
    <property type="entry name" value="HTH_ARAC_FAMILY_2"/>
    <property type="match status" value="1"/>
</dbReference>
<name>A0A317E5I3_9PROT</name>
<sequence length="378" mass="41688">MATARNRALERAGRRLSAALSCRNGGTGRNIGSSRSPTVRLFRPDVSVSICLLVVPPATDLDVGLVLDMFRMANLFSGTEQFAVRVASLNGQAVQLTNGRSLEPTVPIVDYDTELLFVVLNLQPSKADEEDLVRIMRQTLRRKATIVAIDYAPIVLARAGLLQGRRATCHFDVLEPAREANPDVEFVEEIFVRDGRFVTCAGHLAIADMMLEIIEDKGGERLAAMLAEELLASARRGGGAAQRNADKEAAHHQDQRIEAAIRLMRLNIEMPLPLSEIAATVGLSLRQLQHLWRRYHAGTPQSYYMHLRIEHAKSLLLFSAMPVQEVALACGFSSGAVFARAFRAIAGMPARTFRLRFHNSLSPLTPLRDKAKNVAFDQ</sequence>
<evidence type="ECO:0000256" key="1">
    <source>
        <dbReference type="ARBA" id="ARBA00023015"/>
    </source>
</evidence>
<protein>
    <recommendedName>
        <fullName evidence="4">HTH araC/xylS-type domain-containing protein</fullName>
    </recommendedName>
</protein>
<dbReference type="CDD" id="cd03136">
    <property type="entry name" value="GATase1_AraC_ArgR_like"/>
    <property type="match status" value="1"/>
</dbReference>
<dbReference type="Pfam" id="PF12833">
    <property type="entry name" value="HTH_18"/>
    <property type="match status" value="1"/>
</dbReference>
<dbReference type="PANTHER" id="PTHR43130:SF3">
    <property type="entry name" value="HTH-TYPE TRANSCRIPTIONAL REGULATOR RV1931C"/>
    <property type="match status" value="1"/>
</dbReference>
<dbReference type="SUPFAM" id="SSF52317">
    <property type="entry name" value="Class I glutamine amidotransferase-like"/>
    <property type="match status" value="1"/>
</dbReference>
<dbReference type="GO" id="GO:0003700">
    <property type="term" value="F:DNA-binding transcription factor activity"/>
    <property type="evidence" value="ECO:0007669"/>
    <property type="project" value="InterPro"/>
</dbReference>
<dbReference type="Gene3D" id="1.10.10.60">
    <property type="entry name" value="Homeodomain-like"/>
    <property type="match status" value="2"/>
</dbReference>
<evidence type="ECO:0000313" key="6">
    <source>
        <dbReference type="Proteomes" id="UP000246077"/>
    </source>
</evidence>
<dbReference type="SMART" id="SM00342">
    <property type="entry name" value="HTH_ARAC"/>
    <property type="match status" value="1"/>
</dbReference>
<dbReference type="Gene3D" id="3.40.50.880">
    <property type="match status" value="1"/>
</dbReference>
<dbReference type="PROSITE" id="PS00041">
    <property type="entry name" value="HTH_ARAC_FAMILY_1"/>
    <property type="match status" value="1"/>
</dbReference>
<dbReference type="InterPro" id="IPR052158">
    <property type="entry name" value="INH-QAR"/>
</dbReference>
<dbReference type="InterPro" id="IPR029062">
    <property type="entry name" value="Class_I_gatase-like"/>
</dbReference>